<accession>A0A0A8YDW9</accession>
<dbReference type="AlphaFoldDB" id="A0A0A8YDW9"/>
<protein>
    <submittedName>
        <fullName evidence="2">Uncharacterized protein</fullName>
    </submittedName>
</protein>
<feature type="compositionally biased region" description="Low complexity" evidence="1">
    <location>
        <begin position="1"/>
        <end position="15"/>
    </location>
</feature>
<name>A0A0A8YDW9_ARUDO</name>
<reference evidence="2" key="2">
    <citation type="journal article" date="2015" name="Data Brief">
        <title>Shoot transcriptome of the giant reed, Arundo donax.</title>
        <authorList>
            <person name="Barrero R.A."/>
            <person name="Guerrero F.D."/>
            <person name="Moolhuijzen P."/>
            <person name="Goolsby J.A."/>
            <person name="Tidwell J."/>
            <person name="Bellgard S.E."/>
            <person name="Bellgard M.I."/>
        </authorList>
    </citation>
    <scope>NUCLEOTIDE SEQUENCE</scope>
    <source>
        <tissue evidence="2">Shoot tissue taken approximately 20 cm above the soil surface</tissue>
    </source>
</reference>
<evidence type="ECO:0000256" key="1">
    <source>
        <dbReference type="SAM" id="MobiDB-lite"/>
    </source>
</evidence>
<proteinExistence type="predicted"/>
<organism evidence="2">
    <name type="scientific">Arundo donax</name>
    <name type="common">Giant reed</name>
    <name type="synonym">Donax arundinaceus</name>
    <dbReference type="NCBI Taxonomy" id="35708"/>
    <lineage>
        <taxon>Eukaryota</taxon>
        <taxon>Viridiplantae</taxon>
        <taxon>Streptophyta</taxon>
        <taxon>Embryophyta</taxon>
        <taxon>Tracheophyta</taxon>
        <taxon>Spermatophyta</taxon>
        <taxon>Magnoliopsida</taxon>
        <taxon>Liliopsida</taxon>
        <taxon>Poales</taxon>
        <taxon>Poaceae</taxon>
        <taxon>PACMAD clade</taxon>
        <taxon>Arundinoideae</taxon>
        <taxon>Arundineae</taxon>
        <taxon>Arundo</taxon>
    </lineage>
</organism>
<sequence length="23" mass="2417">MFAARPGAHGTAGRPAARRRTHA</sequence>
<evidence type="ECO:0000313" key="2">
    <source>
        <dbReference type="EMBL" id="JAD24221.1"/>
    </source>
</evidence>
<reference evidence="2" key="1">
    <citation type="submission" date="2014-09" db="EMBL/GenBank/DDBJ databases">
        <authorList>
            <person name="Magalhaes I.L.F."/>
            <person name="Oliveira U."/>
            <person name="Santos F.R."/>
            <person name="Vidigal T.H.D.A."/>
            <person name="Brescovit A.D."/>
            <person name="Santos A.J."/>
        </authorList>
    </citation>
    <scope>NUCLEOTIDE SEQUENCE</scope>
    <source>
        <tissue evidence="2">Shoot tissue taken approximately 20 cm above the soil surface</tissue>
    </source>
</reference>
<dbReference type="EMBL" id="GBRH01273674">
    <property type="protein sequence ID" value="JAD24221.1"/>
    <property type="molecule type" value="Transcribed_RNA"/>
</dbReference>
<feature type="region of interest" description="Disordered" evidence="1">
    <location>
        <begin position="1"/>
        <end position="23"/>
    </location>
</feature>